<dbReference type="AlphaFoldDB" id="A0A840PD50"/>
<accession>A0A840PD50</accession>
<keyword evidence="3" id="KW-1185">Reference proteome</keyword>
<dbReference type="RefSeq" id="WP_185056180.1">
    <property type="nucleotide sequence ID" value="NZ_BAABIX010000029.1"/>
</dbReference>
<evidence type="ECO:0000313" key="3">
    <source>
        <dbReference type="Proteomes" id="UP000578449"/>
    </source>
</evidence>
<dbReference type="Pfam" id="PF00550">
    <property type="entry name" value="PP-binding"/>
    <property type="match status" value="1"/>
</dbReference>
<gene>
    <name evidence="2" type="ORF">HNP84_009107</name>
</gene>
<name>A0A840PD50_9ACTN</name>
<dbReference type="Proteomes" id="UP000578449">
    <property type="component" value="Unassembled WGS sequence"/>
</dbReference>
<dbReference type="InterPro" id="IPR036736">
    <property type="entry name" value="ACP-like_sf"/>
</dbReference>
<reference evidence="2 3" key="1">
    <citation type="submission" date="2020-08" db="EMBL/GenBank/DDBJ databases">
        <title>Genomic Encyclopedia of Type Strains, Phase IV (KMG-IV): sequencing the most valuable type-strain genomes for metagenomic binning, comparative biology and taxonomic classification.</title>
        <authorList>
            <person name="Goeker M."/>
        </authorList>
    </citation>
    <scope>NUCLEOTIDE SEQUENCE [LARGE SCALE GENOMIC DNA]</scope>
    <source>
        <strain evidence="2 3">DSM 45615</strain>
    </source>
</reference>
<comment type="caution">
    <text evidence="2">The sequence shown here is derived from an EMBL/GenBank/DDBJ whole genome shotgun (WGS) entry which is preliminary data.</text>
</comment>
<evidence type="ECO:0000259" key="1">
    <source>
        <dbReference type="Pfam" id="PF00550"/>
    </source>
</evidence>
<proteinExistence type="predicted"/>
<dbReference type="Gene3D" id="1.10.1200.10">
    <property type="entry name" value="ACP-like"/>
    <property type="match status" value="1"/>
</dbReference>
<protein>
    <submittedName>
        <fullName evidence="2">Acyl carrier protein</fullName>
    </submittedName>
</protein>
<dbReference type="EMBL" id="JACHGN010000029">
    <property type="protein sequence ID" value="MBB5139344.1"/>
    <property type="molecule type" value="Genomic_DNA"/>
</dbReference>
<evidence type="ECO:0000313" key="2">
    <source>
        <dbReference type="EMBL" id="MBB5139344.1"/>
    </source>
</evidence>
<sequence>MAHLDRIRAVFRSSLNLAPDAEVDGLAYRAIPQWDSLAHMTLVAALEDEFDIMIDTDDVLDLSSFDKAVALLEKHGVVTAG</sequence>
<feature type="domain" description="Carrier" evidence="1">
    <location>
        <begin position="35"/>
        <end position="71"/>
    </location>
</feature>
<dbReference type="InterPro" id="IPR009081">
    <property type="entry name" value="PP-bd_ACP"/>
</dbReference>
<organism evidence="2 3">
    <name type="scientific">Thermocatellispora tengchongensis</name>
    <dbReference type="NCBI Taxonomy" id="1073253"/>
    <lineage>
        <taxon>Bacteria</taxon>
        <taxon>Bacillati</taxon>
        <taxon>Actinomycetota</taxon>
        <taxon>Actinomycetes</taxon>
        <taxon>Streptosporangiales</taxon>
        <taxon>Streptosporangiaceae</taxon>
        <taxon>Thermocatellispora</taxon>
    </lineage>
</organism>
<dbReference type="SUPFAM" id="SSF47336">
    <property type="entry name" value="ACP-like"/>
    <property type="match status" value="1"/>
</dbReference>